<dbReference type="EMBL" id="BMAQ01000006">
    <property type="protein sequence ID" value="GFR37667.1"/>
    <property type="molecule type" value="Genomic_DNA"/>
</dbReference>
<dbReference type="RefSeq" id="WP_200965947.1">
    <property type="nucleotide sequence ID" value="NZ_BMAQ01000006.1"/>
</dbReference>
<comment type="caution">
    <text evidence="1">The sequence shown here is derived from an EMBL/GenBank/DDBJ whole genome shotgun (WGS) entry which is preliminary data.</text>
</comment>
<reference evidence="1" key="2">
    <citation type="journal article" date="2021" name="Data Brief">
        <title>Draft genome sequence data of the facultative, thermophilic, xylanolytic bacterium Paenibacillus sp. strain DA-C8.</title>
        <authorList>
            <person name="Chhe C."/>
            <person name="Uke A."/>
            <person name="Baramee S."/>
            <person name="Ungkulpasvich U."/>
            <person name="Tachaapaikoon C."/>
            <person name="Pason P."/>
            <person name="Waeonukul R."/>
            <person name="Ratanakhanokchai K."/>
            <person name="Kosugi A."/>
        </authorList>
    </citation>
    <scope>NUCLEOTIDE SEQUENCE</scope>
    <source>
        <strain evidence="1">DA-C8</strain>
    </source>
</reference>
<keyword evidence="2" id="KW-1185">Reference proteome</keyword>
<evidence type="ECO:0000313" key="2">
    <source>
        <dbReference type="Proteomes" id="UP000654993"/>
    </source>
</evidence>
<proteinExistence type="predicted"/>
<evidence type="ECO:0000313" key="1">
    <source>
        <dbReference type="EMBL" id="GFR37667.1"/>
    </source>
</evidence>
<organism evidence="1 2">
    <name type="scientific">Insulibacter thermoxylanivorax</name>
    <dbReference type="NCBI Taxonomy" id="2749268"/>
    <lineage>
        <taxon>Bacteria</taxon>
        <taxon>Bacillati</taxon>
        <taxon>Bacillota</taxon>
        <taxon>Bacilli</taxon>
        <taxon>Bacillales</taxon>
        <taxon>Paenibacillaceae</taxon>
        <taxon>Insulibacter</taxon>
    </lineage>
</organism>
<name>A0A916QBH0_9BACL</name>
<protein>
    <recommendedName>
        <fullName evidence="3">YlzJ-like protein</fullName>
    </recommendedName>
</protein>
<sequence>MTHYSIVPAEELFYAGWESAIHPLQEVTIGSVTMQVSALPDGRVRIERLISGNPYDYLNPAYMPGNTIRFEPKFD</sequence>
<dbReference type="Proteomes" id="UP000654993">
    <property type="component" value="Unassembled WGS sequence"/>
</dbReference>
<evidence type="ECO:0008006" key="3">
    <source>
        <dbReference type="Google" id="ProtNLM"/>
    </source>
</evidence>
<dbReference type="Pfam" id="PF14035">
    <property type="entry name" value="YlzJ"/>
    <property type="match status" value="1"/>
</dbReference>
<accession>A0A916QBH0</accession>
<dbReference type="InterPro" id="IPR025619">
    <property type="entry name" value="YlzJ"/>
</dbReference>
<dbReference type="AlphaFoldDB" id="A0A916QBH0"/>
<reference evidence="1" key="1">
    <citation type="submission" date="2020-08" db="EMBL/GenBank/DDBJ databases">
        <authorList>
            <person name="Uke A."/>
            <person name="Chhe C."/>
            <person name="Baramee S."/>
            <person name="Kosugi A."/>
        </authorList>
    </citation>
    <scope>NUCLEOTIDE SEQUENCE</scope>
    <source>
        <strain evidence="1">DA-C8</strain>
    </source>
</reference>
<gene>
    <name evidence="1" type="ORF">PRECH8_09630</name>
</gene>